<dbReference type="Proteomes" id="UP000237105">
    <property type="component" value="Unassembled WGS sequence"/>
</dbReference>
<keyword evidence="3" id="KW-1185">Reference proteome</keyword>
<reference evidence="3" key="1">
    <citation type="submission" date="2016-06" db="EMBL/GenBank/DDBJ databases">
        <title>Parallel loss of symbiosis genes in relatives of nitrogen-fixing non-legume Parasponia.</title>
        <authorList>
            <person name="Van Velzen R."/>
            <person name="Holmer R."/>
            <person name="Bu F."/>
            <person name="Rutten L."/>
            <person name="Van Zeijl A."/>
            <person name="Liu W."/>
            <person name="Santuari L."/>
            <person name="Cao Q."/>
            <person name="Sharma T."/>
            <person name="Shen D."/>
            <person name="Roswanjaya Y."/>
            <person name="Wardhani T."/>
            <person name="Kalhor M.S."/>
            <person name="Jansen J."/>
            <person name="Van den Hoogen J."/>
            <person name="Gungor B."/>
            <person name="Hartog M."/>
            <person name="Hontelez J."/>
            <person name="Verver J."/>
            <person name="Yang W.-C."/>
            <person name="Schijlen E."/>
            <person name="Repin R."/>
            <person name="Schilthuizen M."/>
            <person name="Schranz E."/>
            <person name="Heidstra R."/>
            <person name="Miyata K."/>
            <person name="Fedorova E."/>
            <person name="Kohlen W."/>
            <person name="Bisseling T."/>
            <person name="Smit S."/>
            <person name="Geurts R."/>
        </authorList>
    </citation>
    <scope>NUCLEOTIDE SEQUENCE [LARGE SCALE GENOMIC DNA]</scope>
    <source>
        <strain evidence="3">cv. WU1-14</strain>
    </source>
</reference>
<feature type="non-terminal residue" evidence="2">
    <location>
        <position position="63"/>
    </location>
</feature>
<organism evidence="2 3">
    <name type="scientific">Parasponia andersonii</name>
    <name type="common">Sponia andersonii</name>
    <dbReference type="NCBI Taxonomy" id="3476"/>
    <lineage>
        <taxon>Eukaryota</taxon>
        <taxon>Viridiplantae</taxon>
        <taxon>Streptophyta</taxon>
        <taxon>Embryophyta</taxon>
        <taxon>Tracheophyta</taxon>
        <taxon>Spermatophyta</taxon>
        <taxon>Magnoliopsida</taxon>
        <taxon>eudicotyledons</taxon>
        <taxon>Gunneridae</taxon>
        <taxon>Pentapetalae</taxon>
        <taxon>rosids</taxon>
        <taxon>fabids</taxon>
        <taxon>Rosales</taxon>
        <taxon>Cannabaceae</taxon>
        <taxon>Parasponia</taxon>
    </lineage>
</organism>
<comment type="caution">
    <text evidence="2">The sequence shown here is derived from an EMBL/GenBank/DDBJ whole genome shotgun (WGS) entry which is preliminary data.</text>
</comment>
<accession>A0A2P5A734</accession>
<proteinExistence type="predicted"/>
<dbReference type="AlphaFoldDB" id="A0A2P5A734"/>
<evidence type="ECO:0000313" key="3">
    <source>
        <dbReference type="Proteomes" id="UP000237105"/>
    </source>
</evidence>
<name>A0A2P5A734_PARAD</name>
<evidence type="ECO:0000256" key="1">
    <source>
        <dbReference type="SAM" id="MobiDB-lite"/>
    </source>
</evidence>
<evidence type="ECO:0000313" key="2">
    <source>
        <dbReference type="EMBL" id="PON32346.1"/>
    </source>
</evidence>
<protein>
    <submittedName>
        <fullName evidence="2">Uncharacterized protein</fullName>
    </submittedName>
</protein>
<gene>
    <name evidence="2" type="ORF">PanWU01x14_362190</name>
</gene>
<dbReference type="EMBL" id="JXTB01000829">
    <property type="protein sequence ID" value="PON32346.1"/>
    <property type="molecule type" value="Genomic_DNA"/>
</dbReference>
<feature type="region of interest" description="Disordered" evidence="1">
    <location>
        <begin position="42"/>
        <end position="63"/>
    </location>
</feature>
<sequence>MPSTPTKQNKSLSPQIQRLTFHNPKIPPLPLGTQLSLAPLPLTPLDKKPRKPHCHCQYSTSIS</sequence>